<accession>A0A1H5LTR9</accession>
<keyword evidence="2" id="KW-0012">Acyltransferase</keyword>
<dbReference type="InterPro" id="IPR000182">
    <property type="entry name" value="GNAT_dom"/>
</dbReference>
<keyword evidence="5" id="KW-1185">Reference proteome</keyword>
<organism evidence="4 5">
    <name type="scientific">Jiangella alba</name>
    <dbReference type="NCBI Taxonomy" id="561176"/>
    <lineage>
        <taxon>Bacteria</taxon>
        <taxon>Bacillati</taxon>
        <taxon>Actinomycetota</taxon>
        <taxon>Actinomycetes</taxon>
        <taxon>Jiangellales</taxon>
        <taxon>Jiangellaceae</taxon>
        <taxon>Jiangella</taxon>
    </lineage>
</organism>
<dbReference type="GO" id="GO:0016747">
    <property type="term" value="F:acyltransferase activity, transferring groups other than amino-acyl groups"/>
    <property type="evidence" value="ECO:0007669"/>
    <property type="project" value="InterPro"/>
</dbReference>
<dbReference type="GO" id="GO:0005840">
    <property type="term" value="C:ribosome"/>
    <property type="evidence" value="ECO:0007669"/>
    <property type="project" value="UniProtKB-KW"/>
</dbReference>
<dbReference type="AlphaFoldDB" id="A0A1H5LTR9"/>
<dbReference type="PANTHER" id="PTHR43877:SF2">
    <property type="entry name" value="AMINOALKYLPHOSPHONATE N-ACETYLTRANSFERASE-RELATED"/>
    <property type="match status" value="1"/>
</dbReference>
<dbReference type="InterPro" id="IPR016181">
    <property type="entry name" value="Acyl_CoA_acyltransferase"/>
</dbReference>
<proteinExistence type="predicted"/>
<dbReference type="STRING" id="561176.SAMN04488561_2740"/>
<keyword evidence="4" id="KW-0689">Ribosomal protein</keyword>
<evidence type="ECO:0000256" key="1">
    <source>
        <dbReference type="ARBA" id="ARBA00022679"/>
    </source>
</evidence>
<keyword evidence="1" id="KW-0808">Transferase</keyword>
<dbReference type="PROSITE" id="PS51186">
    <property type="entry name" value="GNAT"/>
    <property type="match status" value="1"/>
</dbReference>
<dbReference type="PANTHER" id="PTHR43877">
    <property type="entry name" value="AMINOALKYLPHOSPHONATE N-ACETYLTRANSFERASE-RELATED-RELATED"/>
    <property type="match status" value="1"/>
</dbReference>
<evidence type="ECO:0000256" key="2">
    <source>
        <dbReference type="ARBA" id="ARBA00023315"/>
    </source>
</evidence>
<dbReference type="Proteomes" id="UP000181980">
    <property type="component" value="Unassembled WGS sequence"/>
</dbReference>
<dbReference type="SUPFAM" id="SSF55729">
    <property type="entry name" value="Acyl-CoA N-acyltransferases (Nat)"/>
    <property type="match status" value="1"/>
</dbReference>
<protein>
    <submittedName>
        <fullName evidence="4">Ribosomal protein S18 acetylase RimI</fullName>
    </submittedName>
</protein>
<dbReference type="EMBL" id="FNUC01000003">
    <property type="protein sequence ID" value="SEE79887.1"/>
    <property type="molecule type" value="Genomic_DNA"/>
</dbReference>
<dbReference type="InterPro" id="IPR050832">
    <property type="entry name" value="Bact_Acetyltransf"/>
</dbReference>
<keyword evidence="4" id="KW-0687">Ribonucleoprotein</keyword>
<dbReference type="Gene3D" id="3.40.630.30">
    <property type="match status" value="1"/>
</dbReference>
<reference evidence="5" key="1">
    <citation type="submission" date="2016-10" db="EMBL/GenBank/DDBJ databases">
        <authorList>
            <person name="Varghese N."/>
            <person name="Submissions S."/>
        </authorList>
    </citation>
    <scope>NUCLEOTIDE SEQUENCE [LARGE SCALE GENOMIC DNA]</scope>
    <source>
        <strain evidence="5">DSM 45237</strain>
    </source>
</reference>
<evidence type="ECO:0000313" key="5">
    <source>
        <dbReference type="Proteomes" id="UP000181980"/>
    </source>
</evidence>
<feature type="domain" description="N-acetyltransferase" evidence="3">
    <location>
        <begin position="1"/>
        <end position="174"/>
    </location>
</feature>
<dbReference type="RefSeq" id="WP_171906825.1">
    <property type="nucleotide sequence ID" value="NZ_FNUC01000003.1"/>
</dbReference>
<evidence type="ECO:0000259" key="3">
    <source>
        <dbReference type="PROSITE" id="PS51186"/>
    </source>
</evidence>
<sequence length="175" mass="18493">MRIRPRRPGDVPELAAVLTRDHEVTGYPYLLPDDPAGWIEEPDRLAAFVAADDAGRPAGHVSVGAAATTDHGAGTVLQDAWSAAHGRPVAACAVVGRLFVAADRQRHGAGAALLDAAVGWMREHDLAPCLDVLPIGPAQSVVGWYEARGWEVVGEASPVWRRPGWPPLLALILPG</sequence>
<gene>
    <name evidence="4" type="ORF">SAMN04488561_2740</name>
</gene>
<name>A0A1H5LTR9_9ACTN</name>
<evidence type="ECO:0000313" key="4">
    <source>
        <dbReference type="EMBL" id="SEE79887.1"/>
    </source>
</evidence>
<dbReference type="Pfam" id="PF00583">
    <property type="entry name" value="Acetyltransf_1"/>
    <property type="match status" value="1"/>
</dbReference>